<organism evidence="3 4">
    <name type="scientific">Chaetomium fimeti</name>
    <dbReference type="NCBI Taxonomy" id="1854472"/>
    <lineage>
        <taxon>Eukaryota</taxon>
        <taxon>Fungi</taxon>
        <taxon>Dikarya</taxon>
        <taxon>Ascomycota</taxon>
        <taxon>Pezizomycotina</taxon>
        <taxon>Sordariomycetes</taxon>
        <taxon>Sordariomycetidae</taxon>
        <taxon>Sordariales</taxon>
        <taxon>Chaetomiaceae</taxon>
        <taxon>Chaetomium</taxon>
    </lineage>
</organism>
<dbReference type="PANTHER" id="PTHR47805">
    <property type="entry name" value="SAGA-ASSOCIATED FACTOR 73"/>
    <property type="match status" value="1"/>
</dbReference>
<dbReference type="InterPro" id="IPR037804">
    <property type="entry name" value="SGF73"/>
</dbReference>
<comment type="caution">
    <text evidence="3">The sequence shown here is derived from an EMBL/GenBank/DDBJ whole genome shotgun (WGS) entry which is preliminary data.</text>
</comment>
<protein>
    <submittedName>
        <fullName evidence="3">SCA7, zinc-binding domain-containing protein</fullName>
    </submittedName>
</protein>
<keyword evidence="4" id="KW-1185">Reference proteome</keyword>
<gene>
    <name evidence="3" type="ORF">B0H64DRAFT_93376</name>
</gene>
<dbReference type="AlphaFoldDB" id="A0AAE0LWE9"/>
<reference evidence="3" key="1">
    <citation type="journal article" date="2023" name="Mol. Phylogenet. Evol.">
        <title>Genome-scale phylogeny and comparative genomics of the fungal order Sordariales.</title>
        <authorList>
            <person name="Hensen N."/>
            <person name="Bonometti L."/>
            <person name="Westerberg I."/>
            <person name="Brannstrom I.O."/>
            <person name="Guillou S."/>
            <person name="Cros-Aarteil S."/>
            <person name="Calhoun S."/>
            <person name="Haridas S."/>
            <person name="Kuo A."/>
            <person name="Mondo S."/>
            <person name="Pangilinan J."/>
            <person name="Riley R."/>
            <person name="LaButti K."/>
            <person name="Andreopoulos B."/>
            <person name="Lipzen A."/>
            <person name="Chen C."/>
            <person name="Yan M."/>
            <person name="Daum C."/>
            <person name="Ng V."/>
            <person name="Clum A."/>
            <person name="Steindorff A."/>
            <person name="Ohm R.A."/>
            <person name="Martin F."/>
            <person name="Silar P."/>
            <person name="Natvig D.O."/>
            <person name="Lalanne C."/>
            <person name="Gautier V."/>
            <person name="Ament-Velasquez S.L."/>
            <person name="Kruys A."/>
            <person name="Hutchinson M.I."/>
            <person name="Powell A.J."/>
            <person name="Barry K."/>
            <person name="Miller A.N."/>
            <person name="Grigoriev I.V."/>
            <person name="Debuchy R."/>
            <person name="Gladieux P."/>
            <person name="Hiltunen Thoren M."/>
            <person name="Johannesson H."/>
        </authorList>
    </citation>
    <scope>NUCLEOTIDE SEQUENCE</scope>
    <source>
        <strain evidence="3">CBS 168.71</strain>
    </source>
</reference>
<feature type="domain" description="SCA7" evidence="2">
    <location>
        <begin position="15"/>
        <end position="81"/>
    </location>
</feature>
<evidence type="ECO:0000259" key="2">
    <source>
        <dbReference type="PROSITE" id="PS51505"/>
    </source>
</evidence>
<feature type="region of interest" description="Disordered" evidence="1">
    <location>
        <begin position="94"/>
        <end position="120"/>
    </location>
</feature>
<reference evidence="3" key="2">
    <citation type="submission" date="2023-06" db="EMBL/GenBank/DDBJ databases">
        <authorList>
            <consortium name="Lawrence Berkeley National Laboratory"/>
            <person name="Haridas S."/>
            <person name="Hensen N."/>
            <person name="Bonometti L."/>
            <person name="Westerberg I."/>
            <person name="Brannstrom I.O."/>
            <person name="Guillou S."/>
            <person name="Cros-Aarteil S."/>
            <person name="Calhoun S."/>
            <person name="Kuo A."/>
            <person name="Mondo S."/>
            <person name="Pangilinan J."/>
            <person name="Riley R."/>
            <person name="Labutti K."/>
            <person name="Andreopoulos B."/>
            <person name="Lipzen A."/>
            <person name="Chen C."/>
            <person name="Yanf M."/>
            <person name="Daum C."/>
            <person name="Ng V."/>
            <person name="Clum A."/>
            <person name="Steindorff A."/>
            <person name="Ohm R."/>
            <person name="Martin F."/>
            <person name="Silar P."/>
            <person name="Natvig D."/>
            <person name="Lalanne C."/>
            <person name="Gautier V."/>
            <person name="Ament-Velasquez S.L."/>
            <person name="Kruys A."/>
            <person name="Hutchinson M.I."/>
            <person name="Powell A.J."/>
            <person name="Barry K."/>
            <person name="Miller A.N."/>
            <person name="Grigoriev I.V."/>
            <person name="Debuchy R."/>
            <person name="Gladieux P."/>
            <person name="Thoren M.H."/>
            <person name="Johannesson H."/>
        </authorList>
    </citation>
    <scope>NUCLEOTIDE SEQUENCE</scope>
    <source>
        <strain evidence="3">CBS 168.71</strain>
    </source>
</reference>
<sequence>MSSTSGARREPKPKATNRNGPVDVDQQCGVVLPNGQACARSLTCKGYSMSAKRAVPGRSQPYDMLLAQYQESLRVRQQQEAVIDACAHREVENDVKKEVDSHREDDNNSRCQMEAISSPP</sequence>
<evidence type="ECO:0000256" key="1">
    <source>
        <dbReference type="SAM" id="MobiDB-lite"/>
    </source>
</evidence>
<name>A0AAE0LWE9_9PEZI</name>
<dbReference type="Proteomes" id="UP001278766">
    <property type="component" value="Unassembled WGS sequence"/>
</dbReference>
<dbReference type="GO" id="GO:1904802">
    <property type="term" value="P:RITS complex assembly"/>
    <property type="evidence" value="ECO:0007669"/>
    <property type="project" value="TreeGrafter"/>
</dbReference>
<proteinExistence type="predicted"/>
<evidence type="ECO:0000313" key="4">
    <source>
        <dbReference type="Proteomes" id="UP001278766"/>
    </source>
</evidence>
<dbReference type="Gene3D" id="6.10.140.670">
    <property type="match status" value="1"/>
</dbReference>
<dbReference type="Pfam" id="PF08313">
    <property type="entry name" value="SCA7"/>
    <property type="match status" value="1"/>
</dbReference>
<dbReference type="EMBL" id="JAUEPN010000002">
    <property type="protein sequence ID" value="KAK3299164.1"/>
    <property type="molecule type" value="Genomic_DNA"/>
</dbReference>
<dbReference type="RefSeq" id="XP_062662678.1">
    <property type="nucleotide sequence ID" value="XM_062808989.1"/>
</dbReference>
<dbReference type="GO" id="GO:0000124">
    <property type="term" value="C:SAGA complex"/>
    <property type="evidence" value="ECO:0007669"/>
    <property type="project" value="InterPro"/>
</dbReference>
<dbReference type="PANTHER" id="PTHR47805:SF1">
    <property type="entry name" value="SAGA-ASSOCIATED FACTOR 73"/>
    <property type="match status" value="1"/>
</dbReference>
<dbReference type="InterPro" id="IPR013243">
    <property type="entry name" value="SCA7_dom"/>
</dbReference>
<dbReference type="GeneID" id="87845937"/>
<accession>A0AAE0LWE9</accession>
<dbReference type="PROSITE" id="PS51505">
    <property type="entry name" value="SCA7"/>
    <property type="match status" value="1"/>
</dbReference>
<feature type="compositionally biased region" description="Basic and acidic residues" evidence="1">
    <location>
        <begin position="94"/>
        <end position="108"/>
    </location>
</feature>
<feature type="region of interest" description="Disordered" evidence="1">
    <location>
        <begin position="1"/>
        <end position="24"/>
    </location>
</feature>
<dbReference type="GO" id="GO:0006357">
    <property type="term" value="P:regulation of transcription by RNA polymerase II"/>
    <property type="evidence" value="ECO:0007669"/>
    <property type="project" value="TreeGrafter"/>
</dbReference>
<evidence type="ECO:0000313" key="3">
    <source>
        <dbReference type="EMBL" id="KAK3299164.1"/>
    </source>
</evidence>
<dbReference type="GO" id="GO:0031048">
    <property type="term" value="P:regulatory ncRNA-mediated heterochromatin formation"/>
    <property type="evidence" value="ECO:0007669"/>
    <property type="project" value="TreeGrafter"/>
</dbReference>